<accession>A0A0G1UVB6</accession>
<proteinExistence type="predicted"/>
<dbReference type="Proteomes" id="UP000033860">
    <property type="component" value="Unassembled WGS sequence"/>
</dbReference>
<comment type="caution">
    <text evidence="1">The sequence shown here is derived from an EMBL/GenBank/DDBJ whole genome shotgun (WGS) entry which is preliminary data.</text>
</comment>
<evidence type="ECO:0000313" key="2">
    <source>
        <dbReference type="Proteomes" id="UP000033860"/>
    </source>
</evidence>
<sequence length="180" mass="20144">MLEAFKKIPGIKKHFENRALRQAETKLSEAAYPFTELAKSLAFEDPAFYSSGKAPYTRNRDIYDSNKPIPNTKVTFLSLFHATRTGDTADHNFTLTVALLPDSQTISNLYLIPLSRKYGQFNLEVGDNIAFKNHDNSTGHITDLKVKRNIFLQAAQSLNSLHPMMLIQDSGSSDPLPNLA</sequence>
<protein>
    <submittedName>
        <fullName evidence="1">Uncharacterized protein</fullName>
    </submittedName>
</protein>
<reference evidence="1 2" key="1">
    <citation type="journal article" date="2015" name="Nature">
        <title>rRNA introns, odd ribosomes, and small enigmatic genomes across a large radiation of phyla.</title>
        <authorList>
            <person name="Brown C.T."/>
            <person name="Hug L.A."/>
            <person name="Thomas B.C."/>
            <person name="Sharon I."/>
            <person name="Castelle C.J."/>
            <person name="Singh A."/>
            <person name="Wilkins M.J."/>
            <person name="Williams K.H."/>
            <person name="Banfield J.F."/>
        </authorList>
    </citation>
    <scope>NUCLEOTIDE SEQUENCE [LARGE SCALE GENOMIC DNA]</scope>
</reference>
<dbReference type="EMBL" id="LCNT01000002">
    <property type="protein sequence ID" value="KKU61635.1"/>
    <property type="molecule type" value="Genomic_DNA"/>
</dbReference>
<dbReference type="AlphaFoldDB" id="A0A0G1UVB6"/>
<organism evidence="1 2">
    <name type="scientific">Candidatus Beckwithbacteria bacterium GW2011_GWB1_47_15</name>
    <dbReference type="NCBI Taxonomy" id="1618371"/>
    <lineage>
        <taxon>Bacteria</taxon>
        <taxon>Candidatus Beckwithiibacteriota</taxon>
    </lineage>
</organism>
<gene>
    <name evidence="1" type="ORF">UX85_C0002G0015</name>
</gene>
<name>A0A0G1UVB6_9BACT</name>
<evidence type="ECO:0000313" key="1">
    <source>
        <dbReference type="EMBL" id="KKU61635.1"/>
    </source>
</evidence>